<sequence length="60" mass="6735">MHDQEKLDDTEDVLLKQKNSDAKELGSPTINQTKDPLSALELIGANRKLFLQILNDQNSV</sequence>
<comment type="caution">
    <text evidence="2">The sequence shown here is derived from an EMBL/GenBank/DDBJ whole genome shotgun (WGS) entry which is preliminary data.</text>
</comment>
<organism evidence="2 3">
    <name type="scientific">Acorus calamus</name>
    <name type="common">Sweet flag</name>
    <dbReference type="NCBI Taxonomy" id="4465"/>
    <lineage>
        <taxon>Eukaryota</taxon>
        <taxon>Viridiplantae</taxon>
        <taxon>Streptophyta</taxon>
        <taxon>Embryophyta</taxon>
        <taxon>Tracheophyta</taxon>
        <taxon>Spermatophyta</taxon>
        <taxon>Magnoliopsida</taxon>
        <taxon>Liliopsida</taxon>
        <taxon>Acoraceae</taxon>
        <taxon>Acorus</taxon>
    </lineage>
</organism>
<keyword evidence="3" id="KW-1185">Reference proteome</keyword>
<name>A0AAV9CD35_ACOCL</name>
<evidence type="ECO:0000313" key="3">
    <source>
        <dbReference type="Proteomes" id="UP001180020"/>
    </source>
</evidence>
<reference evidence="2" key="1">
    <citation type="journal article" date="2023" name="Nat. Commun.">
        <title>Diploid and tetraploid genomes of Acorus and the evolution of monocots.</title>
        <authorList>
            <person name="Ma L."/>
            <person name="Liu K.W."/>
            <person name="Li Z."/>
            <person name="Hsiao Y.Y."/>
            <person name="Qi Y."/>
            <person name="Fu T."/>
            <person name="Tang G.D."/>
            <person name="Zhang D."/>
            <person name="Sun W.H."/>
            <person name="Liu D.K."/>
            <person name="Li Y."/>
            <person name="Chen G.Z."/>
            <person name="Liu X.D."/>
            <person name="Liao X.Y."/>
            <person name="Jiang Y.T."/>
            <person name="Yu X."/>
            <person name="Hao Y."/>
            <person name="Huang J."/>
            <person name="Zhao X.W."/>
            <person name="Ke S."/>
            <person name="Chen Y.Y."/>
            <person name="Wu W.L."/>
            <person name="Hsu J.L."/>
            <person name="Lin Y.F."/>
            <person name="Huang M.D."/>
            <person name="Li C.Y."/>
            <person name="Huang L."/>
            <person name="Wang Z.W."/>
            <person name="Zhao X."/>
            <person name="Zhong W.Y."/>
            <person name="Peng D.H."/>
            <person name="Ahmad S."/>
            <person name="Lan S."/>
            <person name="Zhang J.S."/>
            <person name="Tsai W.C."/>
            <person name="Van de Peer Y."/>
            <person name="Liu Z.J."/>
        </authorList>
    </citation>
    <scope>NUCLEOTIDE SEQUENCE</scope>
    <source>
        <strain evidence="2">CP</strain>
    </source>
</reference>
<dbReference type="Pfam" id="PF12552">
    <property type="entry name" value="DUF3741"/>
    <property type="match status" value="1"/>
</dbReference>
<dbReference type="Proteomes" id="UP001180020">
    <property type="component" value="Unassembled WGS sequence"/>
</dbReference>
<dbReference type="InterPro" id="IPR022212">
    <property type="entry name" value="DUF3741"/>
</dbReference>
<reference evidence="2" key="2">
    <citation type="submission" date="2023-06" db="EMBL/GenBank/DDBJ databases">
        <authorList>
            <person name="Ma L."/>
            <person name="Liu K.-W."/>
            <person name="Li Z."/>
            <person name="Hsiao Y.-Y."/>
            <person name="Qi Y."/>
            <person name="Fu T."/>
            <person name="Tang G."/>
            <person name="Zhang D."/>
            <person name="Sun W.-H."/>
            <person name="Liu D.-K."/>
            <person name="Li Y."/>
            <person name="Chen G.-Z."/>
            <person name="Liu X.-D."/>
            <person name="Liao X.-Y."/>
            <person name="Jiang Y.-T."/>
            <person name="Yu X."/>
            <person name="Hao Y."/>
            <person name="Huang J."/>
            <person name="Zhao X.-W."/>
            <person name="Ke S."/>
            <person name="Chen Y.-Y."/>
            <person name="Wu W.-L."/>
            <person name="Hsu J.-L."/>
            <person name="Lin Y.-F."/>
            <person name="Huang M.-D."/>
            <person name="Li C.-Y."/>
            <person name="Huang L."/>
            <person name="Wang Z.-W."/>
            <person name="Zhao X."/>
            <person name="Zhong W.-Y."/>
            <person name="Peng D.-H."/>
            <person name="Ahmad S."/>
            <person name="Lan S."/>
            <person name="Zhang J.-S."/>
            <person name="Tsai W.-C."/>
            <person name="Van De Peer Y."/>
            <person name="Liu Z.-J."/>
        </authorList>
    </citation>
    <scope>NUCLEOTIDE SEQUENCE</scope>
    <source>
        <strain evidence="2">CP</strain>
        <tissue evidence="2">Leaves</tissue>
    </source>
</reference>
<feature type="domain" description="DUF3741" evidence="1">
    <location>
        <begin position="17"/>
        <end position="59"/>
    </location>
</feature>
<evidence type="ECO:0000313" key="2">
    <source>
        <dbReference type="EMBL" id="KAK1286042.1"/>
    </source>
</evidence>
<proteinExistence type="predicted"/>
<dbReference type="EMBL" id="JAUJYO010000020">
    <property type="protein sequence ID" value="KAK1286042.1"/>
    <property type="molecule type" value="Genomic_DNA"/>
</dbReference>
<accession>A0AAV9CD35</accession>
<gene>
    <name evidence="2" type="ORF">QJS10_CPB20g01036</name>
</gene>
<dbReference type="AlphaFoldDB" id="A0AAV9CD35"/>
<protein>
    <recommendedName>
        <fullName evidence="1">DUF3741 domain-containing protein</fullName>
    </recommendedName>
</protein>
<evidence type="ECO:0000259" key="1">
    <source>
        <dbReference type="Pfam" id="PF12552"/>
    </source>
</evidence>